<protein>
    <submittedName>
        <fullName evidence="1">Uncharacterized protein</fullName>
    </submittedName>
</protein>
<comment type="caution">
    <text evidence="1">The sequence shown here is derived from an EMBL/GenBank/DDBJ whole genome shotgun (WGS) entry which is preliminary data.</text>
</comment>
<reference evidence="1" key="2">
    <citation type="submission" date="2021-12" db="EMBL/GenBank/DDBJ databases">
        <title>Resequencing data analysis of finger millet.</title>
        <authorList>
            <person name="Hatakeyama M."/>
            <person name="Aluri S."/>
            <person name="Balachadran M.T."/>
            <person name="Sivarajan S.R."/>
            <person name="Poveda L."/>
            <person name="Shimizu-Inatsugi R."/>
            <person name="Schlapbach R."/>
            <person name="Sreeman S.M."/>
            <person name="Shimizu K.K."/>
        </authorList>
    </citation>
    <scope>NUCLEOTIDE SEQUENCE</scope>
</reference>
<dbReference type="Proteomes" id="UP001054889">
    <property type="component" value="Unassembled WGS sequence"/>
</dbReference>
<dbReference type="Gene3D" id="1.10.560.10">
    <property type="entry name" value="GroEL-like equatorial domain"/>
    <property type="match status" value="1"/>
</dbReference>
<proteinExistence type="predicted"/>
<sequence length="75" mass="8002">MSRTNISFAAAFSSSPQLLPKWPCRLAKPARVQRRLVVRADVKVISTGEACRRGLAAGIDKLADAVAVTLGPKGR</sequence>
<keyword evidence="2" id="KW-1185">Reference proteome</keyword>
<name>A0AAV5CNB5_ELECO</name>
<dbReference type="InterPro" id="IPR027413">
    <property type="entry name" value="GROEL-like_equatorial_sf"/>
</dbReference>
<dbReference type="EMBL" id="BQKI01000007">
    <property type="protein sequence ID" value="GJM99550.1"/>
    <property type="molecule type" value="Genomic_DNA"/>
</dbReference>
<evidence type="ECO:0000313" key="1">
    <source>
        <dbReference type="EMBL" id="GJM99550.1"/>
    </source>
</evidence>
<evidence type="ECO:0000313" key="2">
    <source>
        <dbReference type="Proteomes" id="UP001054889"/>
    </source>
</evidence>
<reference evidence="1" key="1">
    <citation type="journal article" date="2018" name="DNA Res.">
        <title>Multiple hybrid de novo genome assembly of finger millet, an orphan allotetraploid crop.</title>
        <authorList>
            <person name="Hatakeyama M."/>
            <person name="Aluri S."/>
            <person name="Balachadran M.T."/>
            <person name="Sivarajan S.R."/>
            <person name="Patrignani A."/>
            <person name="Gruter S."/>
            <person name="Poveda L."/>
            <person name="Shimizu-Inatsugi R."/>
            <person name="Baeten J."/>
            <person name="Francoijs K.J."/>
            <person name="Nataraja K.N."/>
            <person name="Reddy Y.A.N."/>
            <person name="Phadnis S."/>
            <person name="Ravikumar R.L."/>
            <person name="Schlapbach R."/>
            <person name="Sreeman S.M."/>
            <person name="Shimizu K.K."/>
        </authorList>
    </citation>
    <scope>NUCLEOTIDE SEQUENCE</scope>
</reference>
<dbReference type="AlphaFoldDB" id="A0AAV5CNB5"/>
<organism evidence="1 2">
    <name type="scientific">Eleusine coracana subsp. coracana</name>
    <dbReference type="NCBI Taxonomy" id="191504"/>
    <lineage>
        <taxon>Eukaryota</taxon>
        <taxon>Viridiplantae</taxon>
        <taxon>Streptophyta</taxon>
        <taxon>Embryophyta</taxon>
        <taxon>Tracheophyta</taxon>
        <taxon>Spermatophyta</taxon>
        <taxon>Magnoliopsida</taxon>
        <taxon>Liliopsida</taxon>
        <taxon>Poales</taxon>
        <taxon>Poaceae</taxon>
        <taxon>PACMAD clade</taxon>
        <taxon>Chloridoideae</taxon>
        <taxon>Cynodonteae</taxon>
        <taxon>Eleusininae</taxon>
        <taxon>Eleusine</taxon>
    </lineage>
</organism>
<accession>A0AAV5CNB5</accession>
<gene>
    <name evidence="1" type="primary">ga16660</name>
    <name evidence="1" type="ORF">PR202_ga16660</name>
</gene>